<sequence>MKSDTGDRKGIEMDMISTYLVCLGLVHIKVSRIFQISRNIVQREMIA</sequence>
<dbReference type="Proteomes" id="UP000005446">
    <property type="component" value="Unassembled WGS sequence"/>
</dbReference>
<evidence type="ECO:0000313" key="1">
    <source>
        <dbReference type="EMBL" id="EHK96129.1"/>
    </source>
</evidence>
<dbReference type="InParanoid" id="H0EZC0"/>
<name>H0EZC0_GLAL7</name>
<accession>H0EZC0</accession>
<organism evidence="1 2">
    <name type="scientific">Glarea lozoyensis (strain ATCC 74030 / MF5533)</name>
    <dbReference type="NCBI Taxonomy" id="1104152"/>
    <lineage>
        <taxon>Eukaryota</taxon>
        <taxon>Fungi</taxon>
        <taxon>Dikarya</taxon>
        <taxon>Ascomycota</taxon>
        <taxon>Pezizomycotina</taxon>
        <taxon>Leotiomycetes</taxon>
        <taxon>Helotiales</taxon>
        <taxon>Helotiaceae</taxon>
        <taxon>Glarea</taxon>
    </lineage>
</organism>
<keyword evidence="2" id="KW-1185">Reference proteome</keyword>
<proteinExistence type="predicted"/>
<dbReference type="EMBL" id="AGUE01000277">
    <property type="protein sequence ID" value="EHK96129.1"/>
    <property type="molecule type" value="Genomic_DNA"/>
</dbReference>
<evidence type="ECO:0000313" key="2">
    <source>
        <dbReference type="Proteomes" id="UP000005446"/>
    </source>
</evidence>
<gene>
    <name evidence="1" type="ORF">M7I_8183</name>
</gene>
<protein>
    <submittedName>
        <fullName evidence="1">Uncharacterized protein</fullName>
    </submittedName>
</protein>
<dbReference type="HOGENOM" id="CLU_3175504_0_0_1"/>
<comment type="caution">
    <text evidence="1">The sequence shown here is derived from an EMBL/GenBank/DDBJ whole genome shotgun (WGS) entry which is preliminary data.</text>
</comment>
<reference evidence="1 2" key="1">
    <citation type="journal article" date="2012" name="Eukaryot. Cell">
        <title>Genome sequence of the fungus Glarea lozoyensis: the first genome sequence of a species from the Helotiaceae family.</title>
        <authorList>
            <person name="Youssar L."/>
            <person name="Gruening B.A."/>
            <person name="Erxleben A."/>
            <person name="Guenther S."/>
            <person name="Huettel W."/>
        </authorList>
    </citation>
    <scope>NUCLEOTIDE SEQUENCE [LARGE SCALE GENOMIC DNA]</scope>
    <source>
        <strain evidence="2">ATCC 74030 / MF5533</strain>
    </source>
</reference>
<dbReference type="AlphaFoldDB" id="H0EZC0"/>